<evidence type="ECO:0008006" key="4">
    <source>
        <dbReference type="Google" id="ProtNLM"/>
    </source>
</evidence>
<organism evidence="2 3">
    <name type="scientific">Bacillus manliponensis</name>
    <dbReference type="NCBI Taxonomy" id="574376"/>
    <lineage>
        <taxon>Bacteria</taxon>
        <taxon>Bacillati</taxon>
        <taxon>Bacillota</taxon>
        <taxon>Bacilli</taxon>
        <taxon>Bacillales</taxon>
        <taxon>Bacillaceae</taxon>
        <taxon>Bacillus</taxon>
        <taxon>Bacillus cereus group</taxon>
    </lineage>
</organism>
<dbReference type="Proteomes" id="UP000027822">
    <property type="component" value="Unassembled WGS sequence"/>
</dbReference>
<dbReference type="OrthoDB" id="2453877at2"/>
<dbReference type="STRING" id="574376.BAMA_24460"/>
<dbReference type="EMBL" id="JOTN01000009">
    <property type="protein sequence ID" value="KEK19161.1"/>
    <property type="molecule type" value="Genomic_DNA"/>
</dbReference>
<keyword evidence="1" id="KW-0812">Transmembrane</keyword>
<dbReference type="eggNOG" id="ENOG502ZP0W">
    <property type="taxonomic scope" value="Bacteria"/>
</dbReference>
<proteinExistence type="predicted"/>
<sequence length="96" mass="10474">MELFILFLTIIVLNVAVNMISARNRKRWIISGLIVMFLFAPIAMGITIYTVGLTTGDGISGGIVGFVYGALVFLNGIAFLIKGFMTPKMNVNNRTT</sequence>
<dbReference type="RefSeq" id="WP_034639505.1">
    <property type="nucleotide sequence ID" value="NZ_CBCSJC010000008.1"/>
</dbReference>
<dbReference type="AlphaFoldDB" id="A0A073JXY9"/>
<feature type="transmembrane region" description="Helical" evidence="1">
    <location>
        <begin position="6"/>
        <end position="22"/>
    </location>
</feature>
<comment type="caution">
    <text evidence="2">The sequence shown here is derived from an EMBL/GenBank/DDBJ whole genome shotgun (WGS) entry which is preliminary data.</text>
</comment>
<protein>
    <recommendedName>
        <fullName evidence="4">YesK-like protein</fullName>
    </recommendedName>
</protein>
<feature type="transmembrane region" description="Helical" evidence="1">
    <location>
        <begin position="29"/>
        <end position="52"/>
    </location>
</feature>
<evidence type="ECO:0000313" key="2">
    <source>
        <dbReference type="EMBL" id="KEK19161.1"/>
    </source>
</evidence>
<keyword evidence="3" id="KW-1185">Reference proteome</keyword>
<evidence type="ECO:0000313" key="3">
    <source>
        <dbReference type="Proteomes" id="UP000027822"/>
    </source>
</evidence>
<evidence type="ECO:0000256" key="1">
    <source>
        <dbReference type="SAM" id="Phobius"/>
    </source>
</evidence>
<keyword evidence="1" id="KW-0472">Membrane</keyword>
<feature type="transmembrane region" description="Helical" evidence="1">
    <location>
        <begin position="58"/>
        <end position="81"/>
    </location>
</feature>
<gene>
    <name evidence="2" type="ORF">BAMA_24460</name>
</gene>
<accession>A0A073JXY9</accession>
<reference evidence="2 3" key="1">
    <citation type="submission" date="2014-06" db="EMBL/GenBank/DDBJ databases">
        <title>Draft genome sequence of Bacillus manliponensis JCM 15802 (MCCC 1A00708).</title>
        <authorList>
            <person name="Lai Q."/>
            <person name="Liu Y."/>
            <person name="Shao Z."/>
        </authorList>
    </citation>
    <scope>NUCLEOTIDE SEQUENCE [LARGE SCALE GENOMIC DNA]</scope>
    <source>
        <strain evidence="2 3">JCM 15802</strain>
    </source>
</reference>
<keyword evidence="1" id="KW-1133">Transmembrane helix</keyword>
<name>A0A073JXY9_9BACI</name>